<accession>A0A6G1IZD9</accession>
<dbReference type="EMBL" id="MU005584">
    <property type="protein sequence ID" value="KAF2683311.1"/>
    <property type="molecule type" value="Genomic_DNA"/>
</dbReference>
<gene>
    <name evidence="2" type="ORF">K458DRAFT_44826</name>
</gene>
<sequence>MCLASICPAGKSSSTPVPFPPSEKEGKGGTARTAAYHYLPRACVISTPLSRDVCMVLQGCLSVRQLWSACKRQCSVSTIRAESCSSTSLKKGEGPQRVPGGRRGCGYSRRPRSCRSIQALSATSQFEPVLWPSVRSIVGIATWMPSGGPPAIAAGAMRRPRLPPAAERSRK</sequence>
<proteinExistence type="predicted"/>
<feature type="region of interest" description="Disordered" evidence="1">
    <location>
        <begin position="87"/>
        <end position="107"/>
    </location>
</feature>
<feature type="region of interest" description="Disordered" evidence="1">
    <location>
        <begin position="7"/>
        <end position="28"/>
    </location>
</feature>
<organism evidence="2 3">
    <name type="scientific">Lentithecium fluviatile CBS 122367</name>
    <dbReference type="NCBI Taxonomy" id="1168545"/>
    <lineage>
        <taxon>Eukaryota</taxon>
        <taxon>Fungi</taxon>
        <taxon>Dikarya</taxon>
        <taxon>Ascomycota</taxon>
        <taxon>Pezizomycotina</taxon>
        <taxon>Dothideomycetes</taxon>
        <taxon>Pleosporomycetidae</taxon>
        <taxon>Pleosporales</taxon>
        <taxon>Massarineae</taxon>
        <taxon>Lentitheciaceae</taxon>
        <taxon>Lentithecium</taxon>
    </lineage>
</organism>
<feature type="region of interest" description="Disordered" evidence="1">
    <location>
        <begin position="151"/>
        <end position="171"/>
    </location>
</feature>
<keyword evidence="3" id="KW-1185">Reference proteome</keyword>
<evidence type="ECO:0000256" key="1">
    <source>
        <dbReference type="SAM" id="MobiDB-lite"/>
    </source>
</evidence>
<reference evidence="2" key="1">
    <citation type="journal article" date="2020" name="Stud. Mycol.">
        <title>101 Dothideomycetes genomes: a test case for predicting lifestyles and emergence of pathogens.</title>
        <authorList>
            <person name="Haridas S."/>
            <person name="Albert R."/>
            <person name="Binder M."/>
            <person name="Bloem J."/>
            <person name="Labutti K."/>
            <person name="Salamov A."/>
            <person name="Andreopoulos B."/>
            <person name="Baker S."/>
            <person name="Barry K."/>
            <person name="Bills G."/>
            <person name="Bluhm B."/>
            <person name="Cannon C."/>
            <person name="Castanera R."/>
            <person name="Culley D."/>
            <person name="Daum C."/>
            <person name="Ezra D."/>
            <person name="Gonzalez J."/>
            <person name="Henrissat B."/>
            <person name="Kuo A."/>
            <person name="Liang C."/>
            <person name="Lipzen A."/>
            <person name="Lutzoni F."/>
            <person name="Magnuson J."/>
            <person name="Mondo S."/>
            <person name="Nolan M."/>
            <person name="Ohm R."/>
            <person name="Pangilinan J."/>
            <person name="Park H.-J."/>
            <person name="Ramirez L."/>
            <person name="Alfaro M."/>
            <person name="Sun H."/>
            <person name="Tritt A."/>
            <person name="Yoshinaga Y."/>
            <person name="Zwiers L.-H."/>
            <person name="Turgeon B."/>
            <person name="Goodwin S."/>
            <person name="Spatafora J."/>
            <person name="Crous P."/>
            <person name="Grigoriev I."/>
        </authorList>
    </citation>
    <scope>NUCLEOTIDE SEQUENCE</scope>
    <source>
        <strain evidence="2">CBS 122367</strain>
    </source>
</reference>
<dbReference type="AlphaFoldDB" id="A0A6G1IZD9"/>
<evidence type="ECO:0000313" key="3">
    <source>
        <dbReference type="Proteomes" id="UP000799291"/>
    </source>
</evidence>
<protein>
    <submittedName>
        <fullName evidence="2">Uncharacterized protein</fullName>
    </submittedName>
</protein>
<name>A0A6G1IZD9_9PLEO</name>
<dbReference type="Proteomes" id="UP000799291">
    <property type="component" value="Unassembled WGS sequence"/>
</dbReference>
<evidence type="ECO:0000313" key="2">
    <source>
        <dbReference type="EMBL" id="KAF2683311.1"/>
    </source>
</evidence>